<name>A0A267HQY3_9ENTE</name>
<organism evidence="3 4">
    <name type="scientific">Enterococcus canintestini</name>
    <dbReference type="NCBI Taxonomy" id="317010"/>
    <lineage>
        <taxon>Bacteria</taxon>
        <taxon>Bacillati</taxon>
        <taxon>Bacillota</taxon>
        <taxon>Bacilli</taxon>
        <taxon>Lactobacillales</taxon>
        <taxon>Enterococcaceae</taxon>
        <taxon>Enterococcus</taxon>
    </lineage>
</organism>
<accession>A0A267HQY3</accession>
<evidence type="ECO:0000259" key="2">
    <source>
        <dbReference type="PROSITE" id="PS50943"/>
    </source>
</evidence>
<reference evidence="3 4" key="1">
    <citation type="submission" date="2015-08" db="EMBL/GenBank/DDBJ databases">
        <title>Enterococcus genome sequence.</title>
        <authorList>
            <person name="Acedo J.Z."/>
            <person name="Vederas J.C."/>
        </authorList>
    </citation>
    <scope>NUCLEOTIDE SEQUENCE [LARGE SCALE GENOMIC DNA]</scope>
    <source>
        <strain evidence="3 4">49</strain>
    </source>
</reference>
<feature type="domain" description="HTH cro/C1-type" evidence="2">
    <location>
        <begin position="9"/>
        <end position="63"/>
    </location>
</feature>
<keyword evidence="4" id="KW-1185">Reference proteome</keyword>
<dbReference type="PROSITE" id="PS50943">
    <property type="entry name" value="HTH_CROC1"/>
    <property type="match status" value="1"/>
</dbReference>
<dbReference type="SMART" id="SM00530">
    <property type="entry name" value="HTH_XRE"/>
    <property type="match status" value="1"/>
</dbReference>
<dbReference type="CDD" id="cd00093">
    <property type="entry name" value="HTH_XRE"/>
    <property type="match status" value="1"/>
</dbReference>
<dbReference type="InterPro" id="IPR001387">
    <property type="entry name" value="Cro/C1-type_HTH"/>
</dbReference>
<dbReference type="PANTHER" id="PTHR46558">
    <property type="entry name" value="TRACRIPTIONAL REGULATORY PROTEIN-RELATED-RELATED"/>
    <property type="match status" value="1"/>
</dbReference>
<comment type="caution">
    <text evidence="3">The sequence shown here is derived from an EMBL/GenBank/DDBJ whole genome shotgun (WGS) entry which is preliminary data.</text>
</comment>
<evidence type="ECO:0000313" key="4">
    <source>
        <dbReference type="Proteomes" id="UP000216797"/>
    </source>
</evidence>
<dbReference type="EMBL" id="LHUG01000005">
    <property type="protein sequence ID" value="PAB00754.1"/>
    <property type="molecule type" value="Genomic_DNA"/>
</dbReference>
<dbReference type="GO" id="GO:0003677">
    <property type="term" value="F:DNA binding"/>
    <property type="evidence" value="ECO:0007669"/>
    <property type="project" value="UniProtKB-KW"/>
</dbReference>
<evidence type="ECO:0000256" key="1">
    <source>
        <dbReference type="ARBA" id="ARBA00023125"/>
    </source>
</evidence>
<gene>
    <name evidence="3" type="ORF">AKL21_05730</name>
</gene>
<proteinExistence type="predicted"/>
<dbReference type="Pfam" id="PF01381">
    <property type="entry name" value="HTH_3"/>
    <property type="match status" value="1"/>
</dbReference>
<dbReference type="SUPFAM" id="SSF47413">
    <property type="entry name" value="lambda repressor-like DNA-binding domains"/>
    <property type="match status" value="1"/>
</dbReference>
<sequence>MSNNLGKRLLELSVEKGISQRELATMIGVTETTVSRYIKGTREPKIEILSNLATVLDTTIDDLIGEEKEEKNPEEYPQIKRLIARNSKKLTMVEKRELIDVLLSEEE</sequence>
<dbReference type="RefSeq" id="WP_095006396.1">
    <property type="nucleotide sequence ID" value="NZ_LHUG01000005.1"/>
</dbReference>
<dbReference type="PANTHER" id="PTHR46558:SF11">
    <property type="entry name" value="HTH-TYPE TRANSCRIPTIONAL REGULATOR XRE"/>
    <property type="match status" value="1"/>
</dbReference>
<dbReference type="Proteomes" id="UP000216797">
    <property type="component" value="Unassembled WGS sequence"/>
</dbReference>
<protein>
    <recommendedName>
        <fullName evidence="2">HTH cro/C1-type domain-containing protein</fullName>
    </recommendedName>
</protein>
<evidence type="ECO:0000313" key="3">
    <source>
        <dbReference type="EMBL" id="PAB00754.1"/>
    </source>
</evidence>
<dbReference type="Gene3D" id="1.10.260.40">
    <property type="entry name" value="lambda repressor-like DNA-binding domains"/>
    <property type="match status" value="1"/>
</dbReference>
<dbReference type="InterPro" id="IPR010982">
    <property type="entry name" value="Lambda_DNA-bd_dom_sf"/>
</dbReference>
<dbReference type="AlphaFoldDB" id="A0A267HQY3"/>
<keyword evidence="1" id="KW-0238">DNA-binding</keyword>